<organism evidence="1 2">
    <name type="scientific">Stylophora pistillata</name>
    <name type="common">Smooth cauliflower coral</name>
    <dbReference type="NCBI Taxonomy" id="50429"/>
    <lineage>
        <taxon>Eukaryota</taxon>
        <taxon>Metazoa</taxon>
        <taxon>Cnidaria</taxon>
        <taxon>Anthozoa</taxon>
        <taxon>Hexacorallia</taxon>
        <taxon>Scleractinia</taxon>
        <taxon>Astrocoeniina</taxon>
        <taxon>Pocilloporidae</taxon>
        <taxon>Stylophora</taxon>
    </lineage>
</organism>
<gene>
    <name evidence="1" type="ORF">AWC38_SpisGene239</name>
</gene>
<keyword evidence="2" id="KW-1185">Reference proteome</keyword>
<dbReference type="Pfam" id="PF13365">
    <property type="entry name" value="Trypsin_2"/>
    <property type="match status" value="1"/>
</dbReference>
<name>A0A2B4SYJ4_STYPI</name>
<dbReference type="InterPro" id="IPR009003">
    <property type="entry name" value="Peptidase_S1_PA"/>
</dbReference>
<reference evidence="2" key="1">
    <citation type="journal article" date="2017" name="bioRxiv">
        <title>Comparative analysis of the genomes of Stylophora pistillata and Acropora digitifera provides evidence for extensive differences between species of corals.</title>
        <authorList>
            <person name="Voolstra C.R."/>
            <person name="Li Y."/>
            <person name="Liew Y.J."/>
            <person name="Baumgarten S."/>
            <person name="Zoccola D."/>
            <person name="Flot J.-F."/>
            <person name="Tambutte S."/>
            <person name="Allemand D."/>
            <person name="Aranda M."/>
        </authorList>
    </citation>
    <scope>NUCLEOTIDE SEQUENCE [LARGE SCALE GENOMIC DNA]</scope>
</reference>
<dbReference type="SUPFAM" id="SSF50494">
    <property type="entry name" value="Trypsin-like serine proteases"/>
    <property type="match status" value="1"/>
</dbReference>
<dbReference type="Gene3D" id="2.40.10.10">
    <property type="entry name" value="Trypsin-like serine proteases"/>
    <property type="match status" value="3"/>
</dbReference>
<dbReference type="EMBL" id="LSMT01000001">
    <property type="protein sequence ID" value="PFX34981.1"/>
    <property type="molecule type" value="Genomic_DNA"/>
</dbReference>
<comment type="caution">
    <text evidence="1">The sequence shown here is derived from an EMBL/GenBank/DDBJ whole genome shotgun (WGS) entry which is preliminary data.</text>
</comment>
<evidence type="ECO:0000313" key="1">
    <source>
        <dbReference type="EMBL" id="PFX34981.1"/>
    </source>
</evidence>
<dbReference type="AlphaFoldDB" id="A0A2B4SYJ4"/>
<evidence type="ECO:0000313" key="2">
    <source>
        <dbReference type="Proteomes" id="UP000225706"/>
    </source>
</evidence>
<dbReference type="Proteomes" id="UP000225706">
    <property type="component" value="Unassembled WGS sequence"/>
</dbReference>
<accession>A0A2B4SYJ4</accession>
<sequence>MSLGNAAASNQGANDGEDEVDAILRHSEKRFHEAHLGILDALRELVNPTRRAVEEEALFNGELQSSRFLYEGNKACKFVGKIFLQNGNQGTGTLLSERVLLTAAHIFNNCKEGEVSFERVDPDRSFYQMSEVKFALEPDTFFLKHPDKGLDIALIAVSERSLDGETPIREMGFCKKVLPSIAPGTHVNIIQYPENGNQMVVLRQNHVLHYDESFLKLFSKDFVEHHRYETRRCAVKKNSWKLPFKRARENVASSDTSSPFLHYRADTKHGSSGAPCFDDQWNLIGFHHCALLVEHKKKPNMFTYEANEGVRINVVFEWAEKVELDGFDL</sequence>
<dbReference type="OrthoDB" id="10025068at2759"/>
<proteinExistence type="predicted"/>
<protein>
    <submittedName>
        <fullName evidence="1">Uncharacterized protein y4fB</fullName>
    </submittedName>
</protein>
<dbReference type="InterPro" id="IPR043504">
    <property type="entry name" value="Peptidase_S1_PA_chymotrypsin"/>
</dbReference>